<keyword evidence="2" id="KW-1185">Reference proteome</keyword>
<proteinExistence type="predicted"/>
<dbReference type="AlphaFoldDB" id="A0A9K3DQU8"/>
<sequence>MNCDYTWVTARASEAEARAREVAEARDSLTTSLDQLKADRDWMHDHGIGHIVGTVLDASENASAVNELKERAWEAGFKAGCNECLNHVNPFYKSSLLMRDLGSMV</sequence>
<dbReference type="Gramene" id="mRNA:HanXRQr2_Chr16g0731751">
    <property type="protein sequence ID" value="mRNA:HanXRQr2_Chr16g0731751"/>
    <property type="gene ID" value="HanXRQr2_Chr16g0731751"/>
</dbReference>
<comment type="caution">
    <text evidence="1">The sequence shown here is derived from an EMBL/GenBank/DDBJ whole genome shotgun (WGS) entry which is preliminary data.</text>
</comment>
<reference evidence="1" key="1">
    <citation type="journal article" date="2017" name="Nature">
        <title>The sunflower genome provides insights into oil metabolism, flowering and Asterid evolution.</title>
        <authorList>
            <person name="Badouin H."/>
            <person name="Gouzy J."/>
            <person name="Grassa C.J."/>
            <person name="Murat F."/>
            <person name="Staton S.E."/>
            <person name="Cottret L."/>
            <person name="Lelandais-Briere C."/>
            <person name="Owens G.L."/>
            <person name="Carrere S."/>
            <person name="Mayjonade B."/>
            <person name="Legrand L."/>
            <person name="Gill N."/>
            <person name="Kane N.C."/>
            <person name="Bowers J.E."/>
            <person name="Hubner S."/>
            <person name="Bellec A."/>
            <person name="Berard A."/>
            <person name="Berges H."/>
            <person name="Blanchet N."/>
            <person name="Boniface M.C."/>
            <person name="Brunel D."/>
            <person name="Catrice O."/>
            <person name="Chaidir N."/>
            <person name="Claudel C."/>
            <person name="Donnadieu C."/>
            <person name="Faraut T."/>
            <person name="Fievet G."/>
            <person name="Helmstetter N."/>
            <person name="King M."/>
            <person name="Knapp S.J."/>
            <person name="Lai Z."/>
            <person name="Le Paslier M.C."/>
            <person name="Lippi Y."/>
            <person name="Lorenzon L."/>
            <person name="Mandel J.R."/>
            <person name="Marage G."/>
            <person name="Marchand G."/>
            <person name="Marquand E."/>
            <person name="Bret-Mestries E."/>
            <person name="Morien E."/>
            <person name="Nambeesan S."/>
            <person name="Nguyen T."/>
            <person name="Pegot-Espagnet P."/>
            <person name="Pouilly N."/>
            <person name="Raftis F."/>
            <person name="Sallet E."/>
            <person name="Schiex T."/>
            <person name="Thomas J."/>
            <person name="Vandecasteele C."/>
            <person name="Vares D."/>
            <person name="Vear F."/>
            <person name="Vautrin S."/>
            <person name="Crespi M."/>
            <person name="Mangin B."/>
            <person name="Burke J.M."/>
            <person name="Salse J."/>
            <person name="Munos S."/>
            <person name="Vincourt P."/>
            <person name="Rieseberg L.H."/>
            <person name="Langlade N.B."/>
        </authorList>
    </citation>
    <scope>NUCLEOTIDE SEQUENCE</scope>
    <source>
        <tissue evidence="1">Leaves</tissue>
    </source>
</reference>
<evidence type="ECO:0000313" key="1">
    <source>
        <dbReference type="EMBL" id="KAF5758657.1"/>
    </source>
</evidence>
<evidence type="ECO:0000313" key="2">
    <source>
        <dbReference type="Proteomes" id="UP000215914"/>
    </source>
</evidence>
<name>A0A9K3DQU8_HELAN</name>
<gene>
    <name evidence="1" type="ORF">HanXRQr2_Chr16g0731751</name>
</gene>
<dbReference type="EMBL" id="MNCJ02000331">
    <property type="protein sequence ID" value="KAF5758657.1"/>
    <property type="molecule type" value="Genomic_DNA"/>
</dbReference>
<protein>
    <submittedName>
        <fullName evidence="1">Uncharacterized protein</fullName>
    </submittedName>
</protein>
<dbReference type="Proteomes" id="UP000215914">
    <property type="component" value="Unassembled WGS sequence"/>
</dbReference>
<reference evidence="1" key="2">
    <citation type="submission" date="2020-06" db="EMBL/GenBank/DDBJ databases">
        <title>Helianthus annuus Genome sequencing and assembly Release 2.</title>
        <authorList>
            <person name="Gouzy J."/>
            <person name="Langlade N."/>
            <person name="Munos S."/>
        </authorList>
    </citation>
    <scope>NUCLEOTIDE SEQUENCE</scope>
    <source>
        <tissue evidence="1">Leaves</tissue>
    </source>
</reference>
<accession>A0A9K3DQU8</accession>
<organism evidence="1 2">
    <name type="scientific">Helianthus annuus</name>
    <name type="common">Common sunflower</name>
    <dbReference type="NCBI Taxonomy" id="4232"/>
    <lineage>
        <taxon>Eukaryota</taxon>
        <taxon>Viridiplantae</taxon>
        <taxon>Streptophyta</taxon>
        <taxon>Embryophyta</taxon>
        <taxon>Tracheophyta</taxon>
        <taxon>Spermatophyta</taxon>
        <taxon>Magnoliopsida</taxon>
        <taxon>eudicotyledons</taxon>
        <taxon>Gunneridae</taxon>
        <taxon>Pentapetalae</taxon>
        <taxon>asterids</taxon>
        <taxon>campanulids</taxon>
        <taxon>Asterales</taxon>
        <taxon>Asteraceae</taxon>
        <taxon>Asteroideae</taxon>
        <taxon>Heliantheae alliance</taxon>
        <taxon>Heliantheae</taxon>
        <taxon>Helianthus</taxon>
    </lineage>
</organism>